<name>A0ABR1AZE1_POLSC</name>
<comment type="caution">
    <text evidence="2">The sequence shown here is derived from an EMBL/GenBank/DDBJ whole genome shotgun (WGS) entry which is preliminary data.</text>
</comment>
<evidence type="ECO:0000313" key="3">
    <source>
        <dbReference type="Proteomes" id="UP001359485"/>
    </source>
</evidence>
<keyword evidence="3" id="KW-1185">Reference proteome</keyword>
<dbReference type="Proteomes" id="UP001359485">
    <property type="component" value="Unassembled WGS sequence"/>
</dbReference>
<protein>
    <submittedName>
        <fullName evidence="2">Uncharacterized protein</fullName>
    </submittedName>
</protein>
<proteinExistence type="predicted"/>
<accession>A0ABR1AZE1</accession>
<evidence type="ECO:0000313" key="2">
    <source>
        <dbReference type="EMBL" id="KAK6631927.1"/>
    </source>
</evidence>
<feature type="region of interest" description="Disordered" evidence="1">
    <location>
        <begin position="17"/>
        <end position="40"/>
    </location>
</feature>
<organism evidence="2 3">
    <name type="scientific">Polyplax serrata</name>
    <name type="common">Common mouse louse</name>
    <dbReference type="NCBI Taxonomy" id="468196"/>
    <lineage>
        <taxon>Eukaryota</taxon>
        <taxon>Metazoa</taxon>
        <taxon>Ecdysozoa</taxon>
        <taxon>Arthropoda</taxon>
        <taxon>Hexapoda</taxon>
        <taxon>Insecta</taxon>
        <taxon>Pterygota</taxon>
        <taxon>Neoptera</taxon>
        <taxon>Paraneoptera</taxon>
        <taxon>Psocodea</taxon>
        <taxon>Troctomorpha</taxon>
        <taxon>Phthiraptera</taxon>
        <taxon>Anoplura</taxon>
        <taxon>Polyplacidae</taxon>
        <taxon>Polyplax</taxon>
    </lineage>
</organism>
<gene>
    <name evidence="2" type="ORF">RUM44_006957</name>
</gene>
<dbReference type="EMBL" id="JAWJWF010000005">
    <property type="protein sequence ID" value="KAK6631927.1"/>
    <property type="molecule type" value="Genomic_DNA"/>
</dbReference>
<evidence type="ECO:0000256" key="1">
    <source>
        <dbReference type="SAM" id="MobiDB-lite"/>
    </source>
</evidence>
<sequence>MDGYIDLILSPHQVNGTRFDSIRRNQDEEKDEEEGEKKNRINEKLDEKKKKLSENLIELGFYYDECLRPVLRRNNWSTESADESPSFKT</sequence>
<reference evidence="2 3" key="1">
    <citation type="submission" date="2023-09" db="EMBL/GenBank/DDBJ databases">
        <title>Genomes of two closely related lineages of the louse Polyplax serrata with different host specificities.</title>
        <authorList>
            <person name="Martinu J."/>
            <person name="Tarabai H."/>
            <person name="Stefka J."/>
            <person name="Hypsa V."/>
        </authorList>
    </citation>
    <scope>NUCLEOTIDE SEQUENCE [LARGE SCALE GENOMIC DNA]</scope>
    <source>
        <strain evidence="2">98ZLc_SE</strain>
    </source>
</reference>